<evidence type="ECO:0000256" key="4">
    <source>
        <dbReference type="ARBA" id="ARBA00023136"/>
    </source>
</evidence>
<comment type="subcellular location">
    <subcellularLocation>
        <location evidence="1">Membrane</location>
        <topology evidence="1">Multi-pass membrane protein</topology>
    </subcellularLocation>
</comment>
<feature type="transmembrane region" description="Helical" evidence="6">
    <location>
        <begin position="294"/>
        <end position="313"/>
    </location>
</feature>
<dbReference type="SUPFAM" id="SSF48317">
    <property type="entry name" value="Acid phosphatase/Vanadium-dependent haloperoxidase"/>
    <property type="match status" value="1"/>
</dbReference>
<organism evidence="8 9">
    <name type="scientific">Thelephora terrestris</name>
    <dbReference type="NCBI Taxonomy" id="56493"/>
    <lineage>
        <taxon>Eukaryota</taxon>
        <taxon>Fungi</taxon>
        <taxon>Dikarya</taxon>
        <taxon>Basidiomycota</taxon>
        <taxon>Agaricomycotina</taxon>
        <taxon>Agaricomycetes</taxon>
        <taxon>Thelephorales</taxon>
        <taxon>Thelephoraceae</taxon>
        <taxon>Thelephora</taxon>
    </lineage>
</organism>
<dbReference type="InterPro" id="IPR052185">
    <property type="entry name" value="IPC_Synthase-Related"/>
</dbReference>
<feature type="domain" description="Phosphatidic acid phosphatase type 2/haloperoxidase" evidence="7">
    <location>
        <begin position="174"/>
        <end position="313"/>
    </location>
</feature>
<dbReference type="InterPro" id="IPR036938">
    <property type="entry name" value="PAP2/HPO_sf"/>
</dbReference>
<dbReference type="EMBL" id="WIUZ02000004">
    <property type="protein sequence ID" value="KAF9788190.1"/>
    <property type="molecule type" value="Genomic_DNA"/>
</dbReference>
<dbReference type="PANTHER" id="PTHR31310">
    <property type="match status" value="1"/>
</dbReference>
<feature type="transmembrane region" description="Helical" evidence="6">
    <location>
        <begin position="69"/>
        <end position="89"/>
    </location>
</feature>
<evidence type="ECO:0000256" key="3">
    <source>
        <dbReference type="ARBA" id="ARBA00022989"/>
    </source>
</evidence>
<accession>A0A9P6HLY9</accession>
<dbReference type="InterPro" id="IPR000326">
    <property type="entry name" value="PAP2/HPO"/>
</dbReference>
<dbReference type="CDD" id="cd03386">
    <property type="entry name" value="PAP2_Aur1_like"/>
    <property type="match status" value="1"/>
</dbReference>
<dbReference type="GO" id="GO:0006676">
    <property type="term" value="P:mannosyl diphosphorylinositol ceramide metabolic process"/>
    <property type="evidence" value="ECO:0007669"/>
    <property type="project" value="TreeGrafter"/>
</dbReference>
<evidence type="ECO:0000256" key="6">
    <source>
        <dbReference type="SAM" id="Phobius"/>
    </source>
</evidence>
<dbReference type="PANTHER" id="PTHR31310:SF11">
    <property type="entry name" value="INOSITOL PHOSPHORYLCERAMIDE SYNTHASE CATALYTIC SUBUNIT AUR1"/>
    <property type="match status" value="1"/>
</dbReference>
<dbReference type="GO" id="GO:0070916">
    <property type="term" value="C:inositol phosphoceramide synthase complex"/>
    <property type="evidence" value="ECO:0007669"/>
    <property type="project" value="TreeGrafter"/>
</dbReference>
<dbReference type="Pfam" id="PF14378">
    <property type="entry name" value="PAP2_3"/>
    <property type="match status" value="1"/>
</dbReference>
<dbReference type="InterPro" id="IPR026841">
    <property type="entry name" value="Aur1/Ipt1"/>
</dbReference>
<evidence type="ECO:0000256" key="2">
    <source>
        <dbReference type="ARBA" id="ARBA00022692"/>
    </source>
</evidence>
<dbReference type="OrthoDB" id="5784at2759"/>
<feature type="region of interest" description="Disordered" evidence="5">
    <location>
        <begin position="348"/>
        <end position="421"/>
    </location>
</feature>
<evidence type="ECO:0000256" key="1">
    <source>
        <dbReference type="ARBA" id="ARBA00004141"/>
    </source>
</evidence>
<dbReference type="Proteomes" id="UP000736335">
    <property type="component" value="Unassembled WGS sequence"/>
</dbReference>
<sequence>MSVRRTARHLIAALQAAVARLDKSLSPRDTLQKLRQYEFTLPDTVYVFHLINATFWITVMQSPAFPSKLLIPILYTIALAIPFTSQFFVPATPVFAWLLTYYSARFVPDALRPPISVVTLPTLESVLYGANVSDILTRFTHPVLDIIAWIPYGVVHFTLPFVVAAFLWLFRPKEALHLFARAFGYMNLIGVLIQIAFPCAPPWYEVIHGLTPAHYKMLGSPGGLGRIDAIFGGSGYTNAFSHSPVIFGAFPSLHAGCSTIDALFLSHFFPQTTKFVWAYIAVLYWSTMYLTHHYLVDVVGGACLAAATFYYFLPDDLRGANATAPPGGLLGIGYGGRRSKYDIYELDDPRRGQSRKGNGMANYEVPDDFSGGESEEEGMDITYRSPVVTDGTGNNSSGGGTFSNQQKQSRKGHKHTASIASLMRVDDRVEDGWSPIGSPFAFPPTPNRGE</sequence>
<proteinExistence type="predicted"/>
<keyword evidence="9" id="KW-1185">Reference proteome</keyword>
<keyword evidence="2 6" id="KW-0812">Transmembrane</keyword>
<dbReference type="SMART" id="SM00014">
    <property type="entry name" value="acidPPc"/>
    <property type="match status" value="1"/>
</dbReference>
<feature type="transmembrane region" description="Helical" evidence="6">
    <location>
        <begin position="146"/>
        <end position="170"/>
    </location>
</feature>
<evidence type="ECO:0000313" key="9">
    <source>
        <dbReference type="Proteomes" id="UP000736335"/>
    </source>
</evidence>
<dbReference type="Gene3D" id="1.20.144.10">
    <property type="entry name" value="Phosphatidic acid phosphatase type 2/haloperoxidase"/>
    <property type="match status" value="1"/>
</dbReference>
<evidence type="ECO:0000313" key="8">
    <source>
        <dbReference type="EMBL" id="KAF9788190.1"/>
    </source>
</evidence>
<evidence type="ECO:0000259" key="7">
    <source>
        <dbReference type="SMART" id="SM00014"/>
    </source>
</evidence>
<feature type="transmembrane region" description="Helical" evidence="6">
    <location>
        <begin position="268"/>
        <end position="287"/>
    </location>
</feature>
<protein>
    <submittedName>
        <fullName evidence="8">PAP2-domain-containing protein</fullName>
    </submittedName>
</protein>
<keyword evidence="4 6" id="KW-0472">Membrane</keyword>
<dbReference type="AlphaFoldDB" id="A0A9P6HLY9"/>
<dbReference type="GO" id="GO:0016020">
    <property type="term" value="C:membrane"/>
    <property type="evidence" value="ECO:0007669"/>
    <property type="project" value="UniProtKB-SubCell"/>
</dbReference>
<reference evidence="8" key="1">
    <citation type="journal article" date="2020" name="Nat. Commun.">
        <title>Large-scale genome sequencing of mycorrhizal fungi provides insights into the early evolution of symbiotic traits.</title>
        <authorList>
            <person name="Miyauchi S."/>
            <person name="Kiss E."/>
            <person name="Kuo A."/>
            <person name="Drula E."/>
            <person name="Kohler A."/>
            <person name="Sanchez-Garcia M."/>
            <person name="Morin E."/>
            <person name="Andreopoulos B."/>
            <person name="Barry K.W."/>
            <person name="Bonito G."/>
            <person name="Buee M."/>
            <person name="Carver A."/>
            <person name="Chen C."/>
            <person name="Cichocki N."/>
            <person name="Clum A."/>
            <person name="Culley D."/>
            <person name="Crous P.W."/>
            <person name="Fauchery L."/>
            <person name="Girlanda M."/>
            <person name="Hayes R.D."/>
            <person name="Keri Z."/>
            <person name="LaButti K."/>
            <person name="Lipzen A."/>
            <person name="Lombard V."/>
            <person name="Magnuson J."/>
            <person name="Maillard F."/>
            <person name="Murat C."/>
            <person name="Nolan M."/>
            <person name="Ohm R.A."/>
            <person name="Pangilinan J."/>
            <person name="Pereira M.F."/>
            <person name="Perotto S."/>
            <person name="Peter M."/>
            <person name="Pfister S."/>
            <person name="Riley R."/>
            <person name="Sitrit Y."/>
            <person name="Stielow J.B."/>
            <person name="Szollosi G."/>
            <person name="Zifcakova L."/>
            <person name="Stursova M."/>
            <person name="Spatafora J.W."/>
            <person name="Tedersoo L."/>
            <person name="Vaario L.M."/>
            <person name="Yamada A."/>
            <person name="Yan M."/>
            <person name="Wang P."/>
            <person name="Xu J."/>
            <person name="Bruns T."/>
            <person name="Baldrian P."/>
            <person name="Vilgalys R."/>
            <person name="Dunand C."/>
            <person name="Henrissat B."/>
            <person name="Grigoriev I.V."/>
            <person name="Hibbett D."/>
            <person name="Nagy L.G."/>
            <person name="Martin F.M."/>
        </authorList>
    </citation>
    <scope>NUCLEOTIDE SEQUENCE</scope>
    <source>
        <strain evidence="8">UH-Tt-Lm1</strain>
    </source>
</reference>
<feature type="transmembrane region" description="Helical" evidence="6">
    <location>
        <begin position="182"/>
        <end position="204"/>
    </location>
</feature>
<comment type="caution">
    <text evidence="8">The sequence shown here is derived from an EMBL/GenBank/DDBJ whole genome shotgun (WGS) entry which is preliminary data.</text>
</comment>
<gene>
    <name evidence="8" type="ORF">BJ322DRAFT_1137171</name>
</gene>
<keyword evidence="3 6" id="KW-1133">Transmembrane helix</keyword>
<name>A0A9P6HLY9_9AGAM</name>
<reference evidence="8" key="2">
    <citation type="submission" date="2020-11" db="EMBL/GenBank/DDBJ databases">
        <authorList>
            <consortium name="DOE Joint Genome Institute"/>
            <person name="Kuo A."/>
            <person name="Miyauchi S."/>
            <person name="Kiss E."/>
            <person name="Drula E."/>
            <person name="Kohler A."/>
            <person name="Sanchez-Garcia M."/>
            <person name="Andreopoulos B."/>
            <person name="Barry K.W."/>
            <person name="Bonito G."/>
            <person name="Buee M."/>
            <person name="Carver A."/>
            <person name="Chen C."/>
            <person name="Cichocki N."/>
            <person name="Clum A."/>
            <person name="Culley D."/>
            <person name="Crous P.W."/>
            <person name="Fauchery L."/>
            <person name="Girlanda M."/>
            <person name="Hayes R."/>
            <person name="Keri Z."/>
            <person name="Labutti K."/>
            <person name="Lipzen A."/>
            <person name="Lombard V."/>
            <person name="Magnuson J."/>
            <person name="Maillard F."/>
            <person name="Morin E."/>
            <person name="Murat C."/>
            <person name="Nolan M."/>
            <person name="Ohm R."/>
            <person name="Pangilinan J."/>
            <person name="Pereira M."/>
            <person name="Perotto S."/>
            <person name="Peter M."/>
            <person name="Riley R."/>
            <person name="Sitrit Y."/>
            <person name="Stielow B."/>
            <person name="Szollosi G."/>
            <person name="Zifcakova L."/>
            <person name="Stursova M."/>
            <person name="Spatafora J.W."/>
            <person name="Tedersoo L."/>
            <person name="Vaario L.-M."/>
            <person name="Yamada A."/>
            <person name="Yan M."/>
            <person name="Wang P."/>
            <person name="Xu J."/>
            <person name="Bruns T."/>
            <person name="Baldrian P."/>
            <person name="Vilgalys R."/>
            <person name="Henrissat B."/>
            <person name="Grigoriev I.V."/>
            <person name="Hibbett D."/>
            <person name="Nagy L.G."/>
            <person name="Martin F.M."/>
        </authorList>
    </citation>
    <scope>NUCLEOTIDE SEQUENCE</scope>
    <source>
        <strain evidence="8">UH-Tt-Lm1</strain>
    </source>
</reference>
<dbReference type="GO" id="GO:0030148">
    <property type="term" value="P:sphingolipid biosynthetic process"/>
    <property type="evidence" value="ECO:0007669"/>
    <property type="project" value="TreeGrafter"/>
</dbReference>
<evidence type="ECO:0000256" key="5">
    <source>
        <dbReference type="SAM" id="MobiDB-lite"/>
    </source>
</evidence>